<feature type="region of interest" description="Disordered" evidence="6">
    <location>
        <begin position="288"/>
        <end position="408"/>
    </location>
</feature>
<evidence type="ECO:0000259" key="8">
    <source>
        <dbReference type="PROSITE" id="PS51778"/>
    </source>
</evidence>
<feature type="compositionally biased region" description="Low complexity" evidence="6">
    <location>
        <begin position="106"/>
        <end position="136"/>
    </location>
</feature>
<dbReference type="GO" id="GO:0032934">
    <property type="term" value="F:sterol binding"/>
    <property type="evidence" value="ECO:0007669"/>
    <property type="project" value="TreeGrafter"/>
</dbReference>
<feature type="compositionally biased region" description="Acidic residues" evidence="6">
    <location>
        <begin position="585"/>
        <end position="601"/>
    </location>
</feature>
<gene>
    <name evidence="9" type="ORF">KGF56_001455</name>
</gene>
<dbReference type="InterPro" id="IPR004182">
    <property type="entry name" value="GRAM"/>
</dbReference>
<comment type="similarity">
    <text evidence="2">Belongs to the YSP2 family.</text>
</comment>
<organism evidence="9 10">
    <name type="scientific">Candida oxycetoniae</name>
    <dbReference type="NCBI Taxonomy" id="497107"/>
    <lineage>
        <taxon>Eukaryota</taxon>
        <taxon>Fungi</taxon>
        <taxon>Dikarya</taxon>
        <taxon>Ascomycota</taxon>
        <taxon>Saccharomycotina</taxon>
        <taxon>Pichiomycetes</taxon>
        <taxon>Debaryomycetaceae</taxon>
        <taxon>Candida/Lodderomyces clade</taxon>
        <taxon>Candida</taxon>
    </lineage>
</organism>
<keyword evidence="5 7" id="KW-0472">Membrane</keyword>
<feature type="compositionally biased region" description="Polar residues" evidence="6">
    <location>
        <begin position="33"/>
        <end position="48"/>
    </location>
</feature>
<dbReference type="AlphaFoldDB" id="A0AAI9SZ18"/>
<evidence type="ECO:0000256" key="4">
    <source>
        <dbReference type="ARBA" id="ARBA00022989"/>
    </source>
</evidence>
<dbReference type="GO" id="GO:0005789">
    <property type="term" value="C:endoplasmic reticulum membrane"/>
    <property type="evidence" value="ECO:0007669"/>
    <property type="project" value="TreeGrafter"/>
</dbReference>
<feature type="compositionally biased region" description="Polar residues" evidence="6">
    <location>
        <begin position="344"/>
        <end position="370"/>
    </location>
</feature>
<dbReference type="InterPro" id="IPR031968">
    <property type="entry name" value="VASt"/>
</dbReference>
<comment type="caution">
    <text evidence="9">The sequence shown here is derived from an EMBL/GenBank/DDBJ whole genome shotgun (WGS) entry which is preliminary data.</text>
</comment>
<evidence type="ECO:0000256" key="6">
    <source>
        <dbReference type="SAM" id="MobiDB-lite"/>
    </source>
</evidence>
<feature type="compositionally biased region" description="Polar residues" evidence="6">
    <location>
        <begin position="315"/>
        <end position="326"/>
    </location>
</feature>
<dbReference type="PROSITE" id="PS51778">
    <property type="entry name" value="VAST"/>
    <property type="match status" value="1"/>
</dbReference>
<dbReference type="InterPro" id="IPR051482">
    <property type="entry name" value="Cholesterol_transport"/>
</dbReference>
<feature type="compositionally biased region" description="Basic and acidic residues" evidence="6">
    <location>
        <begin position="836"/>
        <end position="854"/>
    </location>
</feature>
<name>A0AAI9SZ18_9ASCO</name>
<protein>
    <recommendedName>
        <fullName evidence="8">VASt domain-containing protein</fullName>
    </recommendedName>
</protein>
<comment type="subcellular location">
    <subcellularLocation>
        <location evidence="1">Membrane</location>
        <topology evidence="1">Single-pass membrane protein</topology>
    </subcellularLocation>
</comment>
<dbReference type="SMART" id="SM00568">
    <property type="entry name" value="GRAM"/>
    <property type="match status" value="1"/>
</dbReference>
<dbReference type="Proteomes" id="UP001202479">
    <property type="component" value="Unassembled WGS sequence"/>
</dbReference>
<dbReference type="GO" id="GO:0120015">
    <property type="term" value="F:sterol transfer activity"/>
    <property type="evidence" value="ECO:0007669"/>
    <property type="project" value="TreeGrafter"/>
</dbReference>
<feature type="region of interest" description="Disordered" evidence="6">
    <location>
        <begin position="1"/>
        <end position="74"/>
    </location>
</feature>
<feature type="compositionally biased region" description="Polar residues" evidence="6">
    <location>
        <begin position="242"/>
        <end position="258"/>
    </location>
</feature>
<feature type="compositionally biased region" description="Acidic residues" evidence="6">
    <location>
        <begin position="563"/>
        <end position="578"/>
    </location>
</feature>
<feature type="region of interest" description="Disordered" evidence="6">
    <location>
        <begin position="92"/>
        <end position="136"/>
    </location>
</feature>
<keyword evidence="4 7" id="KW-1133">Transmembrane helix</keyword>
<reference evidence="9" key="1">
    <citation type="journal article" date="2022" name="DNA Res.">
        <title>Genome analysis of five recently described species of the CUG-Ser clade uncovers Candida theae as a new hybrid lineage with pathogenic potential in the Candida parapsilosis species complex.</title>
        <authorList>
            <person name="Mixao V."/>
            <person name="Del Olmo V."/>
            <person name="Hegedusova E."/>
            <person name="Saus E."/>
            <person name="Pryszcz L."/>
            <person name="Cillingova A."/>
            <person name="Nosek J."/>
            <person name="Gabaldon T."/>
        </authorList>
    </citation>
    <scope>NUCLEOTIDE SEQUENCE</scope>
    <source>
        <strain evidence="9">CBS 10844</strain>
    </source>
</reference>
<keyword evidence="10" id="KW-1185">Reference proteome</keyword>
<feature type="region of interest" description="Disordered" evidence="6">
    <location>
        <begin position="242"/>
        <end position="274"/>
    </location>
</feature>
<dbReference type="Pfam" id="PF02893">
    <property type="entry name" value="GRAM"/>
    <property type="match status" value="1"/>
</dbReference>
<proteinExistence type="inferred from homology"/>
<dbReference type="GO" id="GO:0005739">
    <property type="term" value="C:mitochondrion"/>
    <property type="evidence" value="ECO:0007669"/>
    <property type="project" value="TreeGrafter"/>
</dbReference>
<feature type="region of interest" description="Disordered" evidence="6">
    <location>
        <begin position="814"/>
        <end position="855"/>
    </location>
</feature>
<dbReference type="GO" id="GO:0005886">
    <property type="term" value="C:plasma membrane"/>
    <property type="evidence" value="ECO:0007669"/>
    <property type="project" value="TreeGrafter"/>
</dbReference>
<evidence type="ECO:0000256" key="5">
    <source>
        <dbReference type="ARBA" id="ARBA00023136"/>
    </source>
</evidence>
<dbReference type="Pfam" id="PF16016">
    <property type="entry name" value="VASt"/>
    <property type="match status" value="1"/>
</dbReference>
<dbReference type="GO" id="GO:0032541">
    <property type="term" value="C:cortical endoplasmic reticulum"/>
    <property type="evidence" value="ECO:0007669"/>
    <property type="project" value="TreeGrafter"/>
</dbReference>
<dbReference type="Gene3D" id="2.30.29.30">
    <property type="entry name" value="Pleckstrin-homology domain (PH domain)/Phosphotyrosine-binding domain (PTB)"/>
    <property type="match status" value="1"/>
</dbReference>
<feature type="compositionally biased region" description="Polar residues" evidence="6">
    <location>
        <begin position="292"/>
        <end position="306"/>
    </location>
</feature>
<feature type="compositionally biased region" description="Low complexity" evidence="6">
    <location>
        <begin position="9"/>
        <end position="28"/>
    </location>
</feature>
<dbReference type="PANTHER" id="PTHR23319:SF36">
    <property type="entry name" value="MEMBRANE-ANCHORED LIPID-BINDING PROTEIN LAM4-RELATED"/>
    <property type="match status" value="1"/>
</dbReference>
<feature type="region of interest" description="Disordered" evidence="6">
    <location>
        <begin position="553"/>
        <end position="626"/>
    </location>
</feature>
<dbReference type="PANTHER" id="PTHR23319">
    <property type="entry name" value="GRAM DOMAIN CONTAINING 1B, ISOFORM E"/>
    <property type="match status" value="1"/>
</dbReference>
<evidence type="ECO:0000313" key="10">
    <source>
        <dbReference type="Proteomes" id="UP001202479"/>
    </source>
</evidence>
<dbReference type="InterPro" id="IPR011993">
    <property type="entry name" value="PH-like_dom_sf"/>
</dbReference>
<evidence type="ECO:0000313" key="9">
    <source>
        <dbReference type="EMBL" id="KAI3405848.2"/>
    </source>
</evidence>
<feature type="compositionally biased region" description="Basic and acidic residues" evidence="6">
    <location>
        <begin position="602"/>
        <end position="626"/>
    </location>
</feature>
<feature type="compositionally biased region" description="Basic and acidic residues" evidence="6">
    <location>
        <begin position="50"/>
        <end position="61"/>
    </location>
</feature>
<evidence type="ECO:0000256" key="2">
    <source>
        <dbReference type="ARBA" id="ARBA00006582"/>
    </source>
</evidence>
<keyword evidence="3 7" id="KW-0812">Transmembrane</keyword>
<evidence type="ECO:0000256" key="3">
    <source>
        <dbReference type="ARBA" id="ARBA00022692"/>
    </source>
</evidence>
<dbReference type="GO" id="GO:0032366">
    <property type="term" value="P:intracellular sterol transport"/>
    <property type="evidence" value="ECO:0007669"/>
    <property type="project" value="TreeGrafter"/>
</dbReference>
<feature type="compositionally biased region" description="Basic and acidic residues" evidence="6">
    <location>
        <begin position="371"/>
        <end position="394"/>
    </location>
</feature>
<sequence>MARPASSTVNRVVSPNPKKPNVTKNTKPIYSGRLNNRMATATFANQPIENVDHEERRQRNDVEEEEANSDVINQDPAIAVAVMRHNSNDSNAIHGNYLHAPDKGSQQHSSTSSLSNNVLNHSHSTASSATGSGGATTTTTAAAVTATSTVAAPTSSSAEQHITRSDSGGFLSSLFTAAANKMISGIPEETKEKKREHSFANKLDNLIKSVRHDESKFIGGGEATADNNGQESTENVVAGETNQPGLARTNSNPASNVQFEPVRESPLNTLGNGDLSLADFENSTHNHIRLPSRQTSMLSSNDGRSQSIKRKLSPDATNRTVPQGNQPLLVANGVDTKRAHRRSINGSSSAVDRSGSIGRTSQLSANGYSEDNTRNRSEGKSRGTLDDGESRDNSDSEPDEIDHTIDYSKKIKHASRKANREFHHAFKKIPKSEKLIADFSCALSKDILVQGKMYLSDHYICFNSNILGWVTHIMIPLQEVIQIEKKSTAVLFPNGMIIRTLHQKYVFATILSRDTAFDLITSIWHRVLLQNSDLDPNKLRTTRIRAGSKSSIMSAGSLTDSGESSDDEFSGGTDEYDDNISLAGTEEEVESNGGDEGDGEEEKEKERDKKKDKDGSEASDGGEKWKGFAIVGPATHAPTENGYVKDSGDTFIAEDIIKAPPGVVYLLLFGHETSYFSRILKEQKNFDIDESAIHALSTDSKSRHYTYTKPLSGPIGPKQTKCVIDDNLLEYNPDKVYGVEQVTQTPDVPSGNSFKVKTKLFFSWAEKNQTKLYVATSIEWNGKSWIKGAIEKGTIDGQKESMKEMIETLNNIIAEGGKKGGTGGDSGKRKSTKARRNTEKKEKQEEKPSIEEQKTPPGIAQQLINLIDSVGDLVPVPMLSNTIVGSVIFLIGFLFSIFIFNKIGGIFSFGSSQKAVFEILPSNAYTSRIKINDKDFLVVPMINTNFANERKQRQQEINIWNWLESRSDGEFGKEFKGNTDNSRLSSAAFFSDNFDNLSDKELREKYSGQELKELLKVTKLELDKLSKRINRMGQ</sequence>
<feature type="domain" description="VASt" evidence="8">
    <location>
        <begin position="648"/>
        <end position="817"/>
    </location>
</feature>
<feature type="transmembrane region" description="Helical" evidence="7">
    <location>
        <begin position="878"/>
        <end position="900"/>
    </location>
</feature>
<dbReference type="GeneID" id="73379072"/>
<evidence type="ECO:0000256" key="7">
    <source>
        <dbReference type="SAM" id="Phobius"/>
    </source>
</evidence>
<dbReference type="GO" id="GO:0140268">
    <property type="term" value="C:endoplasmic reticulum-plasma membrane contact site"/>
    <property type="evidence" value="ECO:0007669"/>
    <property type="project" value="TreeGrafter"/>
</dbReference>
<dbReference type="EMBL" id="JAHUZD010000027">
    <property type="protein sequence ID" value="KAI3405848.2"/>
    <property type="molecule type" value="Genomic_DNA"/>
</dbReference>
<dbReference type="RefSeq" id="XP_049181593.1">
    <property type="nucleotide sequence ID" value="XM_049322580.1"/>
</dbReference>
<accession>A0AAI9SZ18</accession>
<dbReference type="CDD" id="cd13220">
    <property type="entry name" value="PH-GRAM_GRAMDC"/>
    <property type="match status" value="1"/>
</dbReference>
<evidence type="ECO:0000256" key="1">
    <source>
        <dbReference type="ARBA" id="ARBA00004167"/>
    </source>
</evidence>